<keyword evidence="3 10" id="KW-0813">Transport</keyword>
<dbReference type="Proteomes" id="UP001222932">
    <property type="component" value="Unassembled WGS sequence"/>
</dbReference>
<feature type="region of interest" description="Disordered" evidence="11">
    <location>
        <begin position="914"/>
        <end position="991"/>
    </location>
</feature>
<dbReference type="InterPro" id="IPR004773">
    <property type="entry name" value="K/Na_transp_Trk1/HKT1"/>
</dbReference>
<dbReference type="NCBIfam" id="TIGR00934">
    <property type="entry name" value="2a38euk"/>
    <property type="match status" value="1"/>
</dbReference>
<protein>
    <recommendedName>
        <fullName evidence="10">Potassium transport protein</fullName>
    </recommendedName>
</protein>
<accession>A0AAD3YAE4</accession>
<evidence type="ECO:0000313" key="12">
    <source>
        <dbReference type="EMBL" id="GMK54639.1"/>
    </source>
</evidence>
<feature type="transmembrane region" description="Helical" evidence="10">
    <location>
        <begin position="27"/>
        <end position="46"/>
    </location>
</feature>
<dbReference type="AlphaFoldDB" id="A0AAD3YAE4"/>
<sequence>MVNISDILERLKKAAKDALLSLNFYRVHLLVFTFTPLMFSGIFYAVNGQFKIPYIDCLFLCFSCMCVTGLAPTDLSQLTTFQQFLLFAQTMMGSMIFVSLVMIYVRMCFFHQKFKHVIAQQERERPGFSLTKTLTMAPTALRQRFTRDHGREELGYGTSASTAKGSIHPSFKRPKGKGAINKDMIVRIDGGGVGLVNPMGWYDGTPMATPMPTPMTSVPGSPVRSYSPNHVEAMNSESHKLDTFISPSNKSSEPGTSDDSKRRSIDSDSAEELRSSPTLLSPFEAGPRLNRMVSEESVSGTGTALAPPTTEPTRRPYAGTAAGEDAFPRSKTIAFDDAEDGLAHEFGAGENGRATYSMPRTSTIPSNGIPWTTTIGSSAFPRTYSLRPQTSRLADARFRGFGGFPTPVQLISKGFHKLFPRAATKFQQTVTMPRTNTVSGRDSISSGDGQNVPYISFSAVVGRNSKFKGLTEDQMDELGGVEYRALKLLFWITLWYWILLPLAGATIIAPYIAAGGRYNHVFESQYKIVRIPWFAFFQAYSGFANLGMSLVDQSVIPFQTAYLMNAVVALLILFGNTCFPILLRVIIWSMWKVAPVNSPMHESLQFLLDHPRRCFIYLFPSTTTWLLAIIVVILTLIDFFSFMVLDIGTPAIDAIPIGTRIAAGLFQSVAVRAAGFAIVPMNSIAPAVKVMFVIMMYISVYPIAMSVRSTNVYEERSLGLFDDDEDDDDLDEEEEDLGKKRGANAVAKYLGFHVRRQLAFDMWWIVGALLLVCIIERPNLNDPAKWEYMNTFNIIFELVSAYGTVGLSLGVSYDNFSLVGGMRKLSKLVIIVVIIRGRHRGLPIDRAVMLPKEMEQTEEAVAGDRLRRMRSRMSFSEASVLPGLPRTFSQMTNATAPVQNTYDNDRDRDQMTMAGRSRGRTGSLGTSPFSGGQPLHRETSPSVMRRDLSQSTARFDPSAAAAAGASAGVGAASGPKHGHTRSYSSGASSLESVPHPAALSAALTKLQAEPTPPTASKLSNLPGLSTLVEDESSRRGTVAEPEQTSLTPPTGQTPQVQLGPKLKHARSN</sequence>
<feature type="transmembrane region" description="Helical" evidence="10">
    <location>
        <begin position="625"/>
        <end position="645"/>
    </location>
</feature>
<feature type="compositionally biased region" description="Polar residues" evidence="11">
    <location>
        <begin position="981"/>
        <end position="991"/>
    </location>
</feature>
<evidence type="ECO:0000256" key="6">
    <source>
        <dbReference type="ARBA" id="ARBA00022958"/>
    </source>
</evidence>
<evidence type="ECO:0000256" key="5">
    <source>
        <dbReference type="ARBA" id="ARBA00022692"/>
    </source>
</evidence>
<dbReference type="InterPro" id="IPR003445">
    <property type="entry name" value="Cat_transpt"/>
</dbReference>
<dbReference type="InterPro" id="IPR015958">
    <property type="entry name" value="Trk1_fungi"/>
</dbReference>
<comment type="subcellular location">
    <subcellularLocation>
        <location evidence="1">Membrane</location>
        <topology evidence="1">Multi-pass membrane protein</topology>
    </subcellularLocation>
</comment>
<proteinExistence type="inferred from homology"/>
<feature type="transmembrane region" description="Helical" evidence="10">
    <location>
        <begin position="792"/>
        <end position="813"/>
    </location>
</feature>
<keyword evidence="4 10" id="KW-0633">Potassium transport</keyword>
<feature type="transmembrane region" description="Helical" evidence="10">
    <location>
        <begin position="84"/>
        <end position="105"/>
    </location>
</feature>
<keyword evidence="7 10" id="KW-1133">Transmembrane helix</keyword>
<dbReference type="GO" id="GO:0140107">
    <property type="term" value="F:high-affinity potassium ion transmembrane transporter activity"/>
    <property type="evidence" value="ECO:0007669"/>
    <property type="project" value="TreeGrafter"/>
</dbReference>
<dbReference type="InterPro" id="IPR051143">
    <property type="entry name" value="TrkH_K-transport"/>
</dbReference>
<feature type="transmembrane region" description="Helical" evidence="10">
    <location>
        <begin position="684"/>
        <end position="704"/>
    </location>
</feature>
<evidence type="ECO:0000256" key="3">
    <source>
        <dbReference type="ARBA" id="ARBA00022448"/>
    </source>
</evidence>
<feature type="region of interest" description="Disordered" evidence="11">
    <location>
        <begin position="240"/>
        <end position="325"/>
    </location>
</feature>
<evidence type="ECO:0000313" key="13">
    <source>
        <dbReference type="Proteomes" id="UP001222932"/>
    </source>
</evidence>
<comment type="caution">
    <text evidence="12">The sequence shown here is derived from an EMBL/GenBank/DDBJ whole genome shotgun (WGS) entry which is preliminary data.</text>
</comment>
<feature type="transmembrane region" description="Helical" evidence="10">
    <location>
        <begin position="488"/>
        <end position="513"/>
    </location>
</feature>
<feature type="compositionally biased region" description="Polar residues" evidence="11">
    <location>
        <begin position="1042"/>
        <end position="1056"/>
    </location>
</feature>
<feature type="compositionally biased region" description="Polar residues" evidence="11">
    <location>
        <begin position="1014"/>
        <end position="1023"/>
    </location>
</feature>
<dbReference type="PANTHER" id="PTHR31064:SF30">
    <property type="entry name" value="HIGH-AFFINITY POTASSIUM TRANSPORT PROTEIN-RELATED"/>
    <property type="match status" value="1"/>
</dbReference>
<evidence type="ECO:0000256" key="8">
    <source>
        <dbReference type="ARBA" id="ARBA00023065"/>
    </source>
</evidence>
<dbReference type="GO" id="GO:0005886">
    <property type="term" value="C:plasma membrane"/>
    <property type="evidence" value="ECO:0007669"/>
    <property type="project" value="InterPro"/>
</dbReference>
<dbReference type="GO" id="GO:0030007">
    <property type="term" value="P:intracellular potassium ion homeostasis"/>
    <property type="evidence" value="ECO:0007669"/>
    <property type="project" value="UniProtKB-UniRule"/>
</dbReference>
<reference evidence="12" key="1">
    <citation type="journal article" date="2023" name="BMC Genomics">
        <title>Chromosome-level genome assemblies of Cutaneotrichosporon spp. (Trichosporonales, Basidiomycota) reveal imbalanced evolution between nucleotide sequences and chromosome synteny.</title>
        <authorList>
            <person name="Kobayashi Y."/>
            <person name="Kayamori A."/>
            <person name="Aoki K."/>
            <person name="Shiwa Y."/>
            <person name="Matsutani M."/>
            <person name="Fujita N."/>
            <person name="Sugita T."/>
            <person name="Iwasaki W."/>
            <person name="Tanaka N."/>
            <person name="Takashima M."/>
        </authorList>
    </citation>
    <scope>NUCLEOTIDE SEQUENCE</scope>
    <source>
        <strain evidence="12">HIS016</strain>
    </source>
</reference>
<organism evidence="12 13">
    <name type="scientific">Cutaneotrichosporon spelunceum</name>
    <dbReference type="NCBI Taxonomy" id="1672016"/>
    <lineage>
        <taxon>Eukaryota</taxon>
        <taxon>Fungi</taxon>
        <taxon>Dikarya</taxon>
        <taxon>Basidiomycota</taxon>
        <taxon>Agaricomycotina</taxon>
        <taxon>Tremellomycetes</taxon>
        <taxon>Trichosporonales</taxon>
        <taxon>Trichosporonaceae</taxon>
        <taxon>Cutaneotrichosporon</taxon>
    </lineage>
</organism>
<feature type="transmembrane region" description="Helical" evidence="10">
    <location>
        <begin position="758"/>
        <end position="780"/>
    </location>
</feature>
<dbReference type="Pfam" id="PF02386">
    <property type="entry name" value="TrkH"/>
    <property type="match status" value="1"/>
</dbReference>
<name>A0AAD3YAE4_9TREE</name>
<feature type="compositionally biased region" description="Polar residues" evidence="11">
    <location>
        <begin position="245"/>
        <end position="255"/>
    </location>
</feature>
<evidence type="ECO:0000256" key="1">
    <source>
        <dbReference type="ARBA" id="ARBA00004141"/>
    </source>
</evidence>
<feature type="compositionally biased region" description="Basic and acidic residues" evidence="11">
    <location>
        <begin position="258"/>
        <end position="274"/>
    </location>
</feature>
<reference evidence="12" key="2">
    <citation type="submission" date="2023-06" db="EMBL/GenBank/DDBJ databases">
        <authorList>
            <person name="Kobayashi Y."/>
            <person name="Kayamori A."/>
            <person name="Aoki K."/>
            <person name="Shiwa Y."/>
            <person name="Fujita N."/>
            <person name="Sugita T."/>
            <person name="Iwasaki W."/>
            <person name="Tanaka N."/>
            <person name="Takashima M."/>
        </authorList>
    </citation>
    <scope>NUCLEOTIDE SEQUENCE</scope>
    <source>
        <strain evidence="12">HIS016</strain>
    </source>
</reference>
<feature type="transmembrane region" description="Helical" evidence="10">
    <location>
        <begin position="563"/>
        <end position="591"/>
    </location>
</feature>
<gene>
    <name evidence="12" type="ORF">CspeluHIS016_0112250</name>
</gene>
<feature type="transmembrane region" description="Helical" evidence="10">
    <location>
        <begin position="657"/>
        <end position="678"/>
    </location>
</feature>
<evidence type="ECO:0000256" key="11">
    <source>
        <dbReference type="SAM" id="MobiDB-lite"/>
    </source>
</evidence>
<dbReference type="PANTHER" id="PTHR31064">
    <property type="entry name" value="POTASSIUM TRANSPORT PROTEIN DDB_G0292412-RELATED"/>
    <property type="match status" value="1"/>
</dbReference>
<feature type="compositionally biased region" description="Basic and acidic residues" evidence="11">
    <location>
        <begin position="935"/>
        <end position="948"/>
    </location>
</feature>
<evidence type="ECO:0000256" key="2">
    <source>
        <dbReference type="ARBA" id="ARBA00009137"/>
    </source>
</evidence>
<keyword evidence="9 10" id="KW-0472">Membrane</keyword>
<dbReference type="EMBL" id="BTCM01000001">
    <property type="protein sequence ID" value="GMK54639.1"/>
    <property type="molecule type" value="Genomic_DNA"/>
</dbReference>
<evidence type="ECO:0000256" key="9">
    <source>
        <dbReference type="ARBA" id="ARBA00023136"/>
    </source>
</evidence>
<evidence type="ECO:0000256" key="7">
    <source>
        <dbReference type="ARBA" id="ARBA00022989"/>
    </source>
</evidence>
<dbReference type="PIRSF" id="PIRSF002450">
    <property type="entry name" value="K+_transpter_TRK"/>
    <property type="match status" value="1"/>
</dbReference>
<keyword evidence="13" id="KW-1185">Reference proteome</keyword>
<keyword evidence="5 10" id="KW-0812">Transmembrane</keyword>
<dbReference type="GO" id="GO:1990573">
    <property type="term" value="P:potassium ion import across plasma membrane"/>
    <property type="evidence" value="ECO:0007669"/>
    <property type="project" value="TreeGrafter"/>
</dbReference>
<feature type="transmembrane region" description="Helical" evidence="10">
    <location>
        <begin position="533"/>
        <end position="551"/>
    </location>
</feature>
<keyword evidence="6 10" id="KW-0630">Potassium</keyword>
<keyword evidence="8 10" id="KW-0406">Ion transport</keyword>
<feature type="transmembrane region" description="Helical" evidence="10">
    <location>
        <begin position="53"/>
        <end position="72"/>
    </location>
</feature>
<evidence type="ECO:0000256" key="4">
    <source>
        <dbReference type="ARBA" id="ARBA00022538"/>
    </source>
</evidence>
<comment type="similarity">
    <text evidence="2 10">Belongs to the TrkH potassium transport family.</text>
</comment>
<feature type="region of interest" description="Disordered" evidence="11">
    <location>
        <begin position="1006"/>
        <end position="1068"/>
    </location>
</feature>
<feature type="compositionally biased region" description="Low complexity" evidence="11">
    <location>
        <begin position="958"/>
        <end position="974"/>
    </location>
</feature>
<evidence type="ECO:0000256" key="10">
    <source>
        <dbReference type="PIRNR" id="PIRNR002450"/>
    </source>
</evidence>